<sequence>MVEATPMSEVINAHEECSFENEFVLFDTNIWIAIYGNDPRPAKQVYSDFYSSLLKAGNTVVVNEQVISEFFNRVCKIEYESLFGKKEWQSYKTRRKNDESFKARVAAVRDICLDILTDCTYQQSNLQQDCLEGNLGLVVGGELDLTDAALVSECMSGGYILVSDDGDFESSDIKFVTGNQRVLRKVPAK</sequence>
<dbReference type="InterPro" id="IPR029060">
    <property type="entry name" value="PIN-like_dom_sf"/>
</dbReference>
<gene>
    <name evidence="2" type="ORF">DC363_06340</name>
</gene>
<dbReference type="SUPFAM" id="SSF88723">
    <property type="entry name" value="PIN domain-like"/>
    <property type="match status" value="1"/>
</dbReference>
<feature type="domain" description="PIN" evidence="1">
    <location>
        <begin position="24"/>
        <end position="170"/>
    </location>
</feature>
<dbReference type="InterPro" id="IPR002716">
    <property type="entry name" value="PIN_dom"/>
</dbReference>
<accession>A0A2T7FZ62</accession>
<keyword evidence="3" id="KW-1185">Reference proteome</keyword>
<reference evidence="2 3" key="1">
    <citation type="submission" date="2018-04" db="EMBL/GenBank/DDBJ databases">
        <title>Pelagivirga bohaiensis gen. nov., sp. nov., a bacterium isolated from the Bohai Sea.</title>
        <authorList>
            <person name="Ji X."/>
        </authorList>
    </citation>
    <scope>NUCLEOTIDE SEQUENCE [LARGE SCALE GENOMIC DNA]</scope>
    <source>
        <strain evidence="2 3">BH-SD16</strain>
    </source>
</reference>
<evidence type="ECO:0000313" key="2">
    <source>
        <dbReference type="EMBL" id="PVA07451.1"/>
    </source>
</evidence>
<protein>
    <recommendedName>
        <fullName evidence="1">PIN domain-containing protein</fullName>
    </recommendedName>
</protein>
<name>A0A2T7FZ62_9RHOB</name>
<dbReference type="EMBL" id="QCYG01000003">
    <property type="protein sequence ID" value="PVA07451.1"/>
    <property type="molecule type" value="Genomic_DNA"/>
</dbReference>
<evidence type="ECO:0000259" key="1">
    <source>
        <dbReference type="Pfam" id="PF01850"/>
    </source>
</evidence>
<dbReference type="Gene3D" id="3.40.50.1010">
    <property type="entry name" value="5'-nuclease"/>
    <property type="match status" value="1"/>
</dbReference>
<dbReference type="Pfam" id="PF01850">
    <property type="entry name" value="PIN"/>
    <property type="match status" value="1"/>
</dbReference>
<dbReference type="Proteomes" id="UP000244817">
    <property type="component" value="Unassembled WGS sequence"/>
</dbReference>
<comment type="caution">
    <text evidence="2">The sequence shown here is derived from an EMBL/GenBank/DDBJ whole genome shotgun (WGS) entry which is preliminary data.</text>
</comment>
<proteinExistence type="predicted"/>
<evidence type="ECO:0000313" key="3">
    <source>
        <dbReference type="Proteomes" id="UP000244817"/>
    </source>
</evidence>
<dbReference type="AlphaFoldDB" id="A0A2T7FZ62"/>
<organism evidence="2 3">
    <name type="scientific">Thalassorhabdomicrobium marinisediminis</name>
    <dbReference type="NCBI Taxonomy" id="2170577"/>
    <lineage>
        <taxon>Bacteria</taxon>
        <taxon>Pseudomonadati</taxon>
        <taxon>Pseudomonadota</taxon>
        <taxon>Alphaproteobacteria</taxon>
        <taxon>Rhodobacterales</taxon>
        <taxon>Paracoccaceae</taxon>
        <taxon>Thalassorhabdomicrobium</taxon>
    </lineage>
</organism>